<evidence type="ECO:0000313" key="1">
    <source>
        <dbReference type="EMBL" id="OGK42426.1"/>
    </source>
</evidence>
<accession>A0A1F7IGD8</accession>
<protein>
    <submittedName>
        <fullName evidence="1">Uncharacterized protein</fullName>
    </submittedName>
</protein>
<reference evidence="1 2" key="1">
    <citation type="journal article" date="2016" name="Nat. Commun.">
        <title>Thousands of microbial genomes shed light on interconnected biogeochemical processes in an aquifer system.</title>
        <authorList>
            <person name="Anantharaman K."/>
            <person name="Brown C.T."/>
            <person name="Hug L.A."/>
            <person name="Sharon I."/>
            <person name="Castelle C.J."/>
            <person name="Probst A.J."/>
            <person name="Thomas B.C."/>
            <person name="Singh A."/>
            <person name="Wilkins M.J."/>
            <person name="Karaoz U."/>
            <person name="Brodie E.L."/>
            <person name="Williams K.H."/>
            <person name="Hubbard S.S."/>
            <person name="Banfield J.F."/>
        </authorList>
    </citation>
    <scope>NUCLEOTIDE SEQUENCE [LARGE SCALE GENOMIC DNA]</scope>
</reference>
<proteinExistence type="predicted"/>
<organism evidence="1 2">
    <name type="scientific">Candidatus Roizmanbacteria bacterium RIFCSPLOWO2_01_FULL_37_12</name>
    <dbReference type="NCBI Taxonomy" id="1802056"/>
    <lineage>
        <taxon>Bacteria</taxon>
        <taxon>Candidatus Roizmaniibacteriota</taxon>
    </lineage>
</organism>
<gene>
    <name evidence="1" type="ORF">A2954_01115</name>
</gene>
<comment type="caution">
    <text evidence="1">The sequence shown here is derived from an EMBL/GenBank/DDBJ whole genome shotgun (WGS) entry which is preliminary data.</text>
</comment>
<name>A0A1F7IGD8_9BACT</name>
<dbReference type="AlphaFoldDB" id="A0A1F7IGD8"/>
<dbReference type="EMBL" id="MGAG01000002">
    <property type="protein sequence ID" value="OGK42426.1"/>
    <property type="molecule type" value="Genomic_DNA"/>
</dbReference>
<dbReference type="Proteomes" id="UP000177698">
    <property type="component" value="Unassembled WGS sequence"/>
</dbReference>
<sequence length="174" mass="19849">MKLKKASILFLLILFIILVFIIGVRRGQQVEKTNKTINYLISIPPSATLQPTQIPLEFKEYIHKGCGLKFLYPSSFLLEKNSSTSGSLRDDKTNNDQLVFNCGSSSGNNKNMPPHPDNTKIELTFKNKKINALISNAKNNYSFMIFNQKNGKNIDIYINKILYPLFEKTLEFLP</sequence>
<dbReference type="STRING" id="1802056.A2954_01115"/>
<evidence type="ECO:0000313" key="2">
    <source>
        <dbReference type="Proteomes" id="UP000177698"/>
    </source>
</evidence>